<keyword evidence="4" id="KW-1185">Reference proteome</keyword>
<feature type="compositionally biased region" description="Polar residues" evidence="1">
    <location>
        <begin position="415"/>
        <end position="425"/>
    </location>
</feature>
<feature type="region of interest" description="Disordered" evidence="1">
    <location>
        <begin position="621"/>
        <end position="643"/>
    </location>
</feature>
<dbReference type="EMBL" id="NIRI02000042">
    <property type="protein sequence ID" value="KAG5451428.1"/>
    <property type="molecule type" value="Genomic_DNA"/>
</dbReference>
<evidence type="ECO:0000256" key="1">
    <source>
        <dbReference type="SAM" id="MobiDB-lite"/>
    </source>
</evidence>
<protein>
    <recommendedName>
        <fullName evidence="2">CFA20 domain-containing protein</fullName>
    </recommendedName>
</protein>
<sequence length="730" mass="80199">MQERTIFDATRPNPLLKCHLVGASNIFLVNSKPLRHKVLSLNSGQYESRLELPLKYVFARRPVCFVMLQLLVMKGAHFKFEFKLLTHQKKLHFLTFSTECEQIKETVQVTWIPLSLLIRSRWTNLSINLQMMLGELRSTGAAYSLESIAVYSSCQLSRIAICRNQYQDTTHLLSGNNDDILIATQVLDLAKIRISQWKHCTSSNTEELHNLVAGKENESDQIGKKKFKPVLFIRPDPARSNPIQQIHSASYKSRGYGDIFQSKIESGSQPNTRCFSASSSLGRAKATQHRHTGETSPVSPSITISPSDEHTGRMGNLYLFNSLPQPTPTHAWKKLDNGIKKDKQSPLWDVENALSPQVAGVERVSVDRQAIREITSKELELKAALAGVPSPRTPDAPLKSPKLLSPLVISTRLLGNTPNIGNGKSPSPRPSPVTDKLSSIAAPLDLAEYDQSDDLSASFEASLLASLKEAAAGVACRQSGLELGMEANGISNAFTMTIDKKPVGASEKLQECPAELRPRLKIPPHHGKPGLIMNSPIPQTPENLQLRKLIENEFQTDMSYSDDDTSMATTTAGLGSLLDSPFPENYVKGSKKKYPGFPSRKGSFNPEANLGAQLLHTDDISVHPSRPANRRQHADEGQSSSTASSSCWQLHSASSEPNLVSISVEPVCLPVCPLLPEPTNSALTSNPSPTYPGGIESPDKCIQDTVLELLYDNVLDCYYDPSSGVYYELA</sequence>
<reference evidence="3 4" key="2">
    <citation type="journal article" date="2021" name="Genomics">
        <title>High-quality reference genome for Clonorchis sinensis.</title>
        <authorList>
            <person name="Young N.D."/>
            <person name="Stroehlein A.J."/>
            <person name="Kinkar L."/>
            <person name="Wang T."/>
            <person name="Sohn W.M."/>
            <person name="Chang B.C.H."/>
            <person name="Kaur P."/>
            <person name="Weisz D."/>
            <person name="Dudchenko O."/>
            <person name="Aiden E.L."/>
            <person name="Korhonen P.K."/>
            <person name="Gasser R.B."/>
        </authorList>
    </citation>
    <scope>NUCLEOTIDE SEQUENCE [LARGE SCALE GENOMIC DNA]</scope>
    <source>
        <strain evidence="3">Cs-k2</strain>
    </source>
</reference>
<organism evidence="3 4">
    <name type="scientific">Clonorchis sinensis</name>
    <name type="common">Chinese liver fluke</name>
    <dbReference type="NCBI Taxonomy" id="79923"/>
    <lineage>
        <taxon>Eukaryota</taxon>
        <taxon>Metazoa</taxon>
        <taxon>Spiralia</taxon>
        <taxon>Lophotrochozoa</taxon>
        <taxon>Platyhelminthes</taxon>
        <taxon>Trematoda</taxon>
        <taxon>Digenea</taxon>
        <taxon>Opisthorchiida</taxon>
        <taxon>Opisthorchiata</taxon>
        <taxon>Opisthorchiidae</taxon>
        <taxon>Clonorchis</taxon>
    </lineage>
</organism>
<proteinExistence type="predicted"/>
<feature type="region of interest" description="Disordered" evidence="1">
    <location>
        <begin position="558"/>
        <end position="581"/>
    </location>
</feature>
<evidence type="ECO:0000313" key="3">
    <source>
        <dbReference type="EMBL" id="KAG5451428.1"/>
    </source>
</evidence>
<feature type="region of interest" description="Disordered" evidence="1">
    <location>
        <begin position="415"/>
        <end position="436"/>
    </location>
</feature>
<dbReference type="Pfam" id="PF05018">
    <property type="entry name" value="CFA20_dom"/>
    <property type="match status" value="1"/>
</dbReference>
<evidence type="ECO:0000313" key="4">
    <source>
        <dbReference type="Proteomes" id="UP000286415"/>
    </source>
</evidence>
<gene>
    <name evidence="3" type="ORF">CSKR_107262</name>
</gene>
<dbReference type="InterPro" id="IPR007714">
    <property type="entry name" value="CFA20_dom"/>
</dbReference>
<dbReference type="InParanoid" id="A0A419PRC0"/>
<name>A0A419PRC0_CLOSI</name>
<dbReference type="OrthoDB" id="6245045at2759"/>
<dbReference type="Proteomes" id="UP000286415">
    <property type="component" value="Unassembled WGS sequence"/>
</dbReference>
<dbReference type="AlphaFoldDB" id="A0A419PRC0"/>
<feature type="domain" description="CFA20" evidence="2">
    <location>
        <begin position="65"/>
        <end position="169"/>
    </location>
</feature>
<reference evidence="3 4" key="1">
    <citation type="journal article" date="2018" name="Biotechnol. Adv.">
        <title>Improved genomic resources and new bioinformatic workflow for the carcinogenic parasite Clonorchis sinensis: Biotechnological implications.</title>
        <authorList>
            <person name="Wang D."/>
            <person name="Korhonen P.K."/>
            <person name="Gasser R.B."/>
            <person name="Young N.D."/>
        </authorList>
    </citation>
    <scope>NUCLEOTIDE SEQUENCE [LARGE SCALE GENOMIC DNA]</scope>
    <source>
        <strain evidence="3">Cs-k2</strain>
    </source>
</reference>
<comment type="caution">
    <text evidence="3">The sequence shown here is derived from an EMBL/GenBank/DDBJ whole genome shotgun (WGS) entry which is preliminary data.</text>
</comment>
<accession>A0A419PRC0</accession>
<evidence type="ECO:0000259" key="2">
    <source>
        <dbReference type="Pfam" id="PF05018"/>
    </source>
</evidence>